<dbReference type="Gene3D" id="3.40.50.20">
    <property type="match status" value="1"/>
</dbReference>
<dbReference type="EMBL" id="AP018515">
    <property type="protein sequence ID" value="BBC79985.1"/>
    <property type="molecule type" value="Genomic_DNA"/>
</dbReference>
<dbReference type="InterPro" id="IPR052032">
    <property type="entry name" value="ATP-dep_AA_Ligase"/>
</dbReference>
<dbReference type="PANTHER" id="PTHR43585:SF2">
    <property type="entry name" value="ATP-GRASP ENZYME FSQD"/>
    <property type="match status" value="1"/>
</dbReference>
<evidence type="ECO:0000313" key="7">
    <source>
        <dbReference type="Proteomes" id="UP000270034"/>
    </source>
</evidence>
<reference evidence="6 7" key="1">
    <citation type="submission" date="2018-02" db="EMBL/GenBank/DDBJ databases">
        <title>Acetobacter orientalis genome.</title>
        <authorList>
            <person name="Nakashima N."/>
            <person name="Tamura T."/>
        </authorList>
    </citation>
    <scope>NUCLEOTIDE SEQUENCE [LARGE SCALE GENOMIC DNA]</scope>
    <source>
        <strain evidence="6 7">FAN1</strain>
    </source>
</reference>
<dbReference type="AlphaFoldDB" id="A0A2Z5ZHW6"/>
<feature type="domain" description="ATP-grasp" evidence="5">
    <location>
        <begin position="106"/>
        <end position="291"/>
    </location>
</feature>
<dbReference type="SUPFAM" id="SSF56059">
    <property type="entry name" value="Glutathione synthetase ATP-binding domain-like"/>
    <property type="match status" value="1"/>
</dbReference>
<name>A0A2Z5ZHW6_9PROT</name>
<evidence type="ECO:0000313" key="6">
    <source>
        <dbReference type="EMBL" id="BBC79985.1"/>
    </source>
</evidence>
<dbReference type="InterPro" id="IPR011761">
    <property type="entry name" value="ATP-grasp"/>
</dbReference>
<evidence type="ECO:0000256" key="1">
    <source>
        <dbReference type="ARBA" id="ARBA00022598"/>
    </source>
</evidence>
<sequence length="384" mass="42847">MKILLLDTSFAAAPIYYSLIEAGHTVWVMGNRASDYLAKIAPSHWVEQNYSNTETVLALAKNLGIERIVPGCTDISIETCLQLPYGEDLHDTFATNLAISHKGQFRAICKQLNLPAPQVLNIGTFPKPGHYICKPVDAYSGKGISIFDGSDTLALNTALAEARRSSRTGEALIETYIEGDLYSCSGFIENGVFTDVFFVKEGSSVNHYAVDTSFVIHNFQNEKIEHLKKSLERLAQHLALKDGLLHTQFILSDHDIAIIEITRRCPGDLYSMLIEHSTGFRYAGKYASYFCKDAFETSCSNTRHILRHTVSSNNMVQYGGITFSTPTPVVAFYPLTLMGDTLVGQQQTRAGLLFTEYRTADNLKNAYRVFLERKAYDVASRFRC</sequence>
<evidence type="ECO:0000259" key="5">
    <source>
        <dbReference type="PROSITE" id="PS50975"/>
    </source>
</evidence>
<dbReference type="Pfam" id="PF13535">
    <property type="entry name" value="ATP-grasp_4"/>
    <property type="match status" value="1"/>
</dbReference>
<keyword evidence="2 4" id="KW-0547">Nucleotide-binding</keyword>
<organism evidence="6 7">
    <name type="scientific">Acetobacter orientalis</name>
    <dbReference type="NCBI Taxonomy" id="146474"/>
    <lineage>
        <taxon>Bacteria</taxon>
        <taxon>Pseudomonadati</taxon>
        <taxon>Pseudomonadota</taxon>
        <taxon>Alphaproteobacteria</taxon>
        <taxon>Acetobacterales</taxon>
        <taxon>Acetobacteraceae</taxon>
        <taxon>Acetobacter</taxon>
    </lineage>
</organism>
<keyword evidence="3 4" id="KW-0067">ATP-binding</keyword>
<dbReference type="GO" id="GO:0046872">
    <property type="term" value="F:metal ion binding"/>
    <property type="evidence" value="ECO:0007669"/>
    <property type="project" value="InterPro"/>
</dbReference>
<evidence type="ECO:0000256" key="4">
    <source>
        <dbReference type="PROSITE-ProRule" id="PRU00409"/>
    </source>
</evidence>
<dbReference type="Proteomes" id="UP000270034">
    <property type="component" value="Chromosome"/>
</dbReference>
<evidence type="ECO:0000256" key="2">
    <source>
        <dbReference type="ARBA" id="ARBA00022741"/>
    </source>
</evidence>
<gene>
    <name evidence="6" type="ORF">AcetOrient_orf02467</name>
</gene>
<dbReference type="Gene3D" id="3.30.470.20">
    <property type="entry name" value="ATP-grasp fold, B domain"/>
    <property type="match status" value="1"/>
</dbReference>
<dbReference type="GO" id="GO:0005524">
    <property type="term" value="F:ATP binding"/>
    <property type="evidence" value="ECO:0007669"/>
    <property type="project" value="UniProtKB-UniRule"/>
</dbReference>
<accession>A0A2Z5ZHW6</accession>
<dbReference type="PROSITE" id="PS50975">
    <property type="entry name" value="ATP_GRASP"/>
    <property type="match status" value="1"/>
</dbReference>
<dbReference type="GO" id="GO:0016874">
    <property type="term" value="F:ligase activity"/>
    <property type="evidence" value="ECO:0007669"/>
    <property type="project" value="UniProtKB-KW"/>
</dbReference>
<proteinExistence type="predicted"/>
<evidence type="ECO:0000256" key="3">
    <source>
        <dbReference type="ARBA" id="ARBA00022840"/>
    </source>
</evidence>
<protein>
    <submittedName>
        <fullName evidence="6">ATP-grasp domain-containing protein</fullName>
    </submittedName>
</protein>
<dbReference type="KEGG" id="aot:AcetOri_orf02467"/>
<dbReference type="PANTHER" id="PTHR43585">
    <property type="entry name" value="FUMIPYRROLE BIOSYNTHESIS PROTEIN C"/>
    <property type="match status" value="1"/>
</dbReference>
<keyword evidence="1" id="KW-0436">Ligase</keyword>